<evidence type="ECO:0000256" key="1">
    <source>
        <dbReference type="SAM" id="SignalP"/>
    </source>
</evidence>
<feature type="chain" id="PRO_5046440803" evidence="1">
    <location>
        <begin position="19"/>
        <end position="449"/>
    </location>
</feature>
<keyword evidence="1" id="KW-0732">Signal</keyword>
<feature type="signal peptide" evidence="1">
    <location>
        <begin position="1"/>
        <end position="18"/>
    </location>
</feature>
<dbReference type="Proteomes" id="UP001597468">
    <property type="component" value="Unassembled WGS sequence"/>
</dbReference>
<dbReference type="Gene3D" id="2.40.160.130">
    <property type="entry name" value="Capsule assembly protein Wzi"/>
    <property type="match status" value="1"/>
</dbReference>
<dbReference type="EMBL" id="JBHULT010000010">
    <property type="protein sequence ID" value="MFD2518560.1"/>
    <property type="molecule type" value="Genomic_DNA"/>
</dbReference>
<evidence type="ECO:0000313" key="2">
    <source>
        <dbReference type="EMBL" id="MFD2518560.1"/>
    </source>
</evidence>
<evidence type="ECO:0000313" key="3">
    <source>
        <dbReference type="Proteomes" id="UP001597468"/>
    </source>
</evidence>
<comment type="caution">
    <text evidence="2">The sequence shown here is derived from an EMBL/GenBank/DDBJ whole genome shotgun (WGS) entry which is preliminary data.</text>
</comment>
<gene>
    <name evidence="2" type="ORF">ACFSTG_11680</name>
</gene>
<accession>A0ABW5J0V3</accession>
<keyword evidence="3" id="KW-1185">Reference proteome</keyword>
<organism evidence="2 3">
    <name type="scientific">Salinimicrobium flavum</name>
    <dbReference type="NCBI Taxonomy" id="1737065"/>
    <lineage>
        <taxon>Bacteria</taxon>
        <taxon>Pseudomonadati</taxon>
        <taxon>Bacteroidota</taxon>
        <taxon>Flavobacteriia</taxon>
        <taxon>Flavobacteriales</taxon>
        <taxon>Flavobacteriaceae</taxon>
        <taxon>Salinimicrobium</taxon>
    </lineage>
</organism>
<name>A0ABW5J0V3_9FLAO</name>
<reference evidence="3" key="1">
    <citation type="journal article" date="2019" name="Int. J. Syst. Evol. Microbiol.">
        <title>The Global Catalogue of Microorganisms (GCM) 10K type strain sequencing project: providing services to taxonomists for standard genome sequencing and annotation.</title>
        <authorList>
            <consortium name="The Broad Institute Genomics Platform"/>
            <consortium name="The Broad Institute Genome Sequencing Center for Infectious Disease"/>
            <person name="Wu L."/>
            <person name="Ma J."/>
        </authorList>
    </citation>
    <scope>NUCLEOTIDE SEQUENCE [LARGE SCALE GENOMIC DNA]</scope>
    <source>
        <strain evidence="3">KCTC 42585</strain>
    </source>
</reference>
<sequence>MIKRLPLLLFFFFPKLQAQYFDYSASAVLQGIYSSEEYSPFWMHTNQRGRIDELTTMAGWVNLSGAYIITEDASIKMGIGALYRDGFSDEIQLDEYYLSFENRWLHVFAGRKQRPELYKGLSATNENILWSLNARPLSGVGINIPEPVFFWPEAGLGFKATWEEFVTDEERYVENTRIHHKSFHLVFNKIRNIQLTFGVQHFVQWGGTSPEYGDLPSGFDDYLRVVTGSGIGGEADGSIGEQEINGLGNHLGSYEIYLNTSVSGYDVELIYNTLFEDKSGMMLRNTPDGRYGIYVEDQRQGGWLDAVMYEYYYTRNQSKNTPTSDGKDNYFNNNLYRSGWTYENRILGLPFILLDEDRFRVSHNNIVAHHLGLTGTAFQNYPYKLLTSYRLNYGAKAGTSTPSEKIWSSYLDVQVWQQLVDINIQVGADVSSETASNLGAGIRLSKNFF</sequence>
<protein>
    <submittedName>
        <fullName evidence="2">Capsule assembly Wzi family protein</fullName>
    </submittedName>
</protein>
<dbReference type="RefSeq" id="WP_380752897.1">
    <property type="nucleotide sequence ID" value="NZ_JBHULT010000010.1"/>
</dbReference>
<dbReference type="InterPro" id="IPR038636">
    <property type="entry name" value="Wzi_sf"/>
</dbReference>
<proteinExistence type="predicted"/>